<evidence type="ECO:0000313" key="1">
    <source>
        <dbReference type="EMBL" id="MDQ0160871.1"/>
    </source>
</evidence>
<sequence length="136" mass="15859">MVGVKLKKQVIIQCVNCYTHSEDFAFINHGFAYQEEDLESLFTNNHICPFCQTTLYITPTFIESFLELKNKKFDIHIAGNLISTSEGQYELLSDTLKHMVTTEKAHDRLNAFEIEMLSFLIDEFDKNKWTILIQTQ</sequence>
<dbReference type="EMBL" id="JAUSTQ010000021">
    <property type="protein sequence ID" value="MDQ0160871.1"/>
    <property type="molecule type" value="Genomic_DNA"/>
</dbReference>
<name>A0ABT9VIR8_9BACI</name>
<evidence type="ECO:0000313" key="2">
    <source>
        <dbReference type="Proteomes" id="UP001224359"/>
    </source>
</evidence>
<evidence type="ECO:0008006" key="3">
    <source>
        <dbReference type="Google" id="ProtNLM"/>
    </source>
</evidence>
<keyword evidence="2" id="KW-1185">Reference proteome</keyword>
<reference evidence="1 2" key="1">
    <citation type="submission" date="2023-07" db="EMBL/GenBank/DDBJ databases">
        <title>Genomic Encyclopedia of Type Strains, Phase IV (KMG-IV): sequencing the most valuable type-strain genomes for metagenomic binning, comparative biology and taxonomic classification.</title>
        <authorList>
            <person name="Goeker M."/>
        </authorList>
    </citation>
    <scope>NUCLEOTIDE SEQUENCE [LARGE SCALE GENOMIC DNA]</scope>
    <source>
        <strain evidence="1 2">DSM 16460</strain>
    </source>
</reference>
<comment type="caution">
    <text evidence="1">The sequence shown here is derived from an EMBL/GenBank/DDBJ whole genome shotgun (WGS) entry which is preliminary data.</text>
</comment>
<accession>A0ABT9VIR8</accession>
<dbReference type="Proteomes" id="UP001224359">
    <property type="component" value="Unassembled WGS sequence"/>
</dbReference>
<protein>
    <recommendedName>
        <fullName evidence="3">CpXC domain-containing protein</fullName>
    </recommendedName>
</protein>
<proteinExistence type="predicted"/>
<organism evidence="1 2">
    <name type="scientific">Alkalibacillus salilacus</name>
    <dbReference type="NCBI Taxonomy" id="284582"/>
    <lineage>
        <taxon>Bacteria</taxon>
        <taxon>Bacillati</taxon>
        <taxon>Bacillota</taxon>
        <taxon>Bacilli</taxon>
        <taxon>Bacillales</taxon>
        <taxon>Bacillaceae</taxon>
        <taxon>Alkalibacillus</taxon>
    </lineage>
</organism>
<gene>
    <name evidence="1" type="ORF">J2S77_002878</name>
</gene>